<feature type="transmembrane region" description="Helical" evidence="2">
    <location>
        <begin position="322"/>
        <end position="343"/>
    </location>
</feature>
<sequence>MSDRPNRLTPEDIARMRQSAAADPAYKPRSRPQSAAAGSQHQGSRESHTQPLRPGRPSSEPPDHHQRPSNGPFKPPLEPIADDSPKNPHPPPGGFRQPPQGPSAKPPEHRDPPRHTTGGGTPKYRQNEQAHPRPPHQDSEDQRRQSHSRTSGEAFHGYVHRHPTPDSNQHKKPSPPRSETSSGYTNQPDPRTRYEHQHTKHGHGHDPHQCRDHQEPPPRSHPGSHSKRAHQPPPDKRPPPPYSEDNTSEGYFKPHNTRPQTEHGHRFQPPPFSSPNTMFGMGALLPPDSLKWILWIILSVGAIILIYFFAIKWSIIDVKDGLVSLVPTMIYGTFGAVKDLLYATGDIFSDAVSVTYGGVKTFFYEVGEVTSGMLGGVSSVTHDVLGAAAGFASSAWVVASAAFASQQQRPRGPAVINVAPLNPLIDTWAPGIQVAQSMAKQVGSFLKVAEGNTVEDQMIKKVRQRNEEYTKELASTLADNYLWVDFLVKDIENNPLSVSCWPTPGNQSYSWFGGSKVSHCRRRLVDQLKGLSKALQDAHDSRSKLLSKVRDLLETDLEMIRSAACEQRNQYRSAYSKRVKDMKPGASDRKEVGSFLGKLAQLFGVGDSTCRMIEADYSATATKLNMMEDEMKFLGSSLTLLGGLIEQWETKEDDAASQKAADAVEKVVLDRVKKWLKMTEEYHQEL</sequence>
<feature type="compositionally biased region" description="Polar residues" evidence="1">
    <location>
        <begin position="31"/>
        <end position="42"/>
    </location>
</feature>
<feature type="compositionally biased region" description="Pro residues" evidence="1">
    <location>
        <begin position="87"/>
        <end position="105"/>
    </location>
</feature>
<dbReference type="AlphaFoldDB" id="C7ZKG8"/>
<keyword evidence="4" id="KW-1185">Reference proteome</keyword>
<organism evidence="3 4">
    <name type="scientific">Fusarium vanettenii (strain ATCC MYA-4622 / CBS 123669 / FGSC 9596 / NRRL 45880 / 77-13-4)</name>
    <name type="common">Fusarium solani subsp. pisi</name>
    <dbReference type="NCBI Taxonomy" id="660122"/>
    <lineage>
        <taxon>Eukaryota</taxon>
        <taxon>Fungi</taxon>
        <taxon>Dikarya</taxon>
        <taxon>Ascomycota</taxon>
        <taxon>Pezizomycotina</taxon>
        <taxon>Sordariomycetes</taxon>
        <taxon>Hypocreomycetidae</taxon>
        <taxon>Hypocreales</taxon>
        <taxon>Nectriaceae</taxon>
        <taxon>Fusarium</taxon>
        <taxon>Fusarium solani species complex</taxon>
        <taxon>Fusarium vanettenii</taxon>
    </lineage>
</organism>
<feature type="transmembrane region" description="Helical" evidence="2">
    <location>
        <begin position="292"/>
        <end position="310"/>
    </location>
</feature>
<keyword evidence="2" id="KW-1133">Transmembrane helix</keyword>
<evidence type="ECO:0000256" key="2">
    <source>
        <dbReference type="SAM" id="Phobius"/>
    </source>
</evidence>
<dbReference type="Proteomes" id="UP000005206">
    <property type="component" value="Chromosome 16"/>
</dbReference>
<dbReference type="OrthoDB" id="5077815at2759"/>
<evidence type="ECO:0000313" key="4">
    <source>
        <dbReference type="Proteomes" id="UP000005206"/>
    </source>
</evidence>
<dbReference type="InParanoid" id="C7ZKG8"/>
<keyword evidence="2" id="KW-0812">Transmembrane</keyword>
<feature type="compositionally biased region" description="Basic and acidic residues" evidence="1">
    <location>
        <begin position="204"/>
        <end position="218"/>
    </location>
</feature>
<dbReference type="VEuPathDB" id="FungiDB:NECHADRAFT_88806"/>
<accession>C7ZKG8</accession>
<feature type="compositionally biased region" description="Basic and acidic residues" evidence="1">
    <location>
        <begin position="125"/>
        <end position="144"/>
    </location>
</feature>
<proteinExistence type="predicted"/>
<keyword evidence="2" id="KW-0472">Membrane</keyword>
<feature type="compositionally biased region" description="Basic and acidic residues" evidence="1">
    <location>
        <begin position="1"/>
        <end position="15"/>
    </location>
</feature>
<evidence type="ECO:0000256" key="1">
    <source>
        <dbReference type="SAM" id="MobiDB-lite"/>
    </source>
</evidence>
<dbReference type="EMBL" id="GG698938">
    <property type="protein sequence ID" value="EEU35560.1"/>
    <property type="molecule type" value="Genomic_DNA"/>
</dbReference>
<name>C7ZKG8_FUSV7</name>
<dbReference type="eggNOG" id="ENOG502RQ1D">
    <property type="taxonomic scope" value="Eukaryota"/>
</dbReference>
<feature type="region of interest" description="Disordered" evidence="1">
    <location>
        <begin position="1"/>
        <end position="272"/>
    </location>
</feature>
<protein>
    <submittedName>
        <fullName evidence="3">Uncharacterized protein</fullName>
    </submittedName>
</protein>
<dbReference type="HOGENOM" id="CLU_401193_0_0_1"/>
<reference evidence="3 4" key="1">
    <citation type="journal article" date="2009" name="PLoS Genet.">
        <title>The genome of Nectria haematococca: contribution of supernumerary chromosomes to gene expansion.</title>
        <authorList>
            <person name="Coleman J.J."/>
            <person name="Rounsley S.D."/>
            <person name="Rodriguez-Carres M."/>
            <person name="Kuo A."/>
            <person name="Wasmann C.C."/>
            <person name="Grimwood J."/>
            <person name="Schmutz J."/>
            <person name="Taga M."/>
            <person name="White G.J."/>
            <person name="Zhou S."/>
            <person name="Schwartz D.C."/>
            <person name="Freitag M."/>
            <person name="Ma L.J."/>
            <person name="Danchin E.G."/>
            <person name="Henrissat B."/>
            <person name="Coutinho P.M."/>
            <person name="Nelson D.R."/>
            <person name="Straney D."/>
            <person name="Napoli C.A."/>
            <person name="Barker B.M."/>
            <person name="Gribskov M."/>
            <person name="Rep M."/>
            <person name="Kroken S."/>
            <person name="Molnar I."/>
            <person name="Rensing C."/>
            <person name="Kennell J.C."/>
            <person name="Zamora J."/>
            <person name="Farman M.L."/>
            <person name="Selker E.U."/>
            <person name="Salamov A."/>
            <person name="Shapiro H."/>
            <person name="Pangilinan J."/>
            <person name="Lindquist E."/>
            <person name="Lamers C."/>
            <person name="Grigoriev I.V."/>
            <person name="Geiser D.M."/>
            <person name="Covert S.F."/>
            <person name="Temporini E."/>
            <person name="Vanetten H.D."/>
        </authorList>
    </citation>
    <scope>NUCLEOTIDE SEQUENCE [LARGE SCALE GENOMIC DNA]</scope>
    <source>
        <strain evidence="4">ATCC MYA-4622 / CBS 123669 / FGSC 9596 / NRRL 45880 / 77-13-4</strain>
    </source>
</reference>
<dbReference type="GeneID" id="9675837"/>
<dbReference type="KEGG" id="nhe:NECHADRAFT_88806"/>
<gene>
    <name evidence="3" type="ORF">NECHADRAFT_88806</name>
</gene>
<evidence type="ECO:0000313" key="3">
    <source>
        <dbReference type="EMBL" id="EEU35560.1"/>
    </source>
</evidence>
<dbReference type="RefSeq" id="XP_003041273.1">
    <property type="nucleotide sequence ID" value="XM_003041227.1"/>
</dbReference>
<feature type="compositionally biased region" description="Polar residues" evidence="1">
    <location>
        <begin position="177"/>
        <end position="189"/>
    </location>
</feature>